<sequence length="595" mass="66599">MAPLVYIVLIITLTTVVSSDLCPASCRCEDEHLRASCVFGSLAVVPIQLNPEIHHLDLSNNHIASLQHEVSLYNNLENLDLSSNIIHTLGYENFEWLENLITLNISNNAVRNITKKSLKGLISLRNLDLSNNNITDIEAQSFHTTNKLECLNLSGNSLTSLPEGLLNNLPSIIVLDLSRNSLLEMPSSNLLLTSTLTTLNLATNLIDTIPPDSLISLSSLKYLDLANNLIRTIADNAFQRLKILTYLNLKENHLSEVPTAALSNLNVLSILILSRNPIATLESLAFRKLLELQHLDLRGCRITRIDGRAFADNVNLGTIYLDGNRELMELPPKVLYGSFKNLRTVSLRHCSLSTLQPTQFPLDHLTTFRVGGNPLICNCSVQWLWNVIHTEEQRNESHLSVDSSDIHCADEEFHSKPLMGLSESSLKCRMSPLYLSLSAVGCLAATGTILGLIVYLTRGKRQKRPSYSPPNKPELLVYVEPNNDVAKNQSRLIPRKEEGFCELSQNQFGKTNGVEPEGIYQTPYYNRNNSTSIEGVYAVADVTDLRDTPPEVLGLYRMHSPKPSRIRRLPVTSGDYNYDYEYRSSFQQKPHVVFV</sequence>
<dbReference type="AlphaFoldDB" id="A0A0C9RYZ3"/>
<dbReference type="EMBL" id="GBYB01014600">
    <property type="protein sequence ID" value="JAG84367.1"/>
    <property type="molecule type" value="Transcribed_RNA"/>
</dbReference>
<dbReference type="PROSITE" id="PS51450">
    <property type="entry name" value="LRR"/>
    <property type="match status" value="5"/>
</dbReference>
<keyword evidence="4" id="KW-0325">Glycoprotein</keyword>
<reference evidence="7" key="1">
    <citation type="submission" date="2015-01" db="EMBL/GenBank/DDBJ databases">
        <title>Transcriptome Assembly of Fopius arisanus.</title>
        <authorList>
            <person name="Geib S."/>
        </authorList>
    </citation>
    <scope>NUCLEOTIDE SEQUENCE</scope>
</reference>
<evidence type="ECO:0000256" key="6">
    <source>
        <dbReference type="SAM" id="SignalP"/>
    </source>
</evidence>
<dbReference type="PANTHER" id="PTHR45712">
    <property type="entry name" value="AGAP008170-PA"/>
    <property type="match status" value="1"/>
</dbReference>
<dbReference type="InterPro" id="IPR032675">
    <property type="entry name" value="LRR_dom_sf"/>
</dbReference>
<keyword evidence="2 6" id="KW-0732">Signal</keyword>
<dbReference type="GeneID" id="105267308"/>
<gene>
    <name evidence="7" type="primary">Gp5_1</name>
    <name evidence="9" type="synonym">LOC105267308</name>
    <name evidence="7" type="ORF">g.39505</name>
</gene>
<proteinExistence type="predicted"/>
<name>A0A0C9RYZ3_9HYME</name>
<dbReference type="KEGG" id="fas:105267308"/>
<feature type="chain" id="PRO_5044541838" evidence="6">
    <location>
        <begin position="20"/>
        <end position="595"/>
    </location>
</feature>
<keyword evidence="3" id="KW-0677">Repeat</keyword>
<evidence type="ECO:0000313" key="9">
    <source>
        <dbReference type="RefSeq" id="XP_011304385.1"/>
    </source>
</evidence>
<evidence type="ECO:0000313" key="7">
    <source>
        <dbReference type="EMBL" id="JAG84367.1"/>
    </source>
</evidence>
<dbReference type="PRINTS" id="PR00019">
    <property type="entry name" value="LEURICHRPT"/>
</dbReference>
<keyword evidence="1" id="KW-0433">Leucine-rich repeat</keyword>
<keyword evidence="8" id="KW-1185">Reference proteome</keyword>
<dbReference type="Gene3D" id="3.80.10.10">
    <property type="entry name" value="Ribonuclease Inhibitor"/>
    <property type="match status" value="2"/>
</dbReference>
<keyword evidence="5" id="KW-0472">Membrane</keyword>
<reference evidence="9" key="2">
    <citation type="submission" date="2025-04" db="UniProtKB">
        <authorList>
            <consortium name="RefSeq"/>
        </authorList>
    </citation>
    <scope>IDENTIFICATION</scope>
    <source>
        <strain evidence="9">USDA-PBARC FA_bdor</strain>
        <tissue evidence="9">Whole organism</tissue>
    </source>
</reference>
<evidence type="ECO:0000313" key="8">
    <source>
        <dbReference type="Proteomes" id="UP000694866"/>
    </source>
</evidence>
<evidence type="ECO:0000256" key="5">
    <source>
        <dbReference type="SAM" id="Phobius"/>
    </source>
</evidence>
<dbReference type="FunFam" id="3.80.10.10:FF:000770">
    <property type="entry name" value="Uncharacterized protein"/>
    <property type="match status" value="1"/>
</dbReference>
<dbReference type="SUPFAM" id="SSF52058">
    <property type="entry name" value="L domain-like"/>
    <property type="match status" value="1"/>
</dbReference>
<evidence type="ECO:0000256" key="4">
    <source>
        <dbReference type="ARBA" id="ARBA00023180"/>
    </source>
</evidence>
<accession>A0A0C9RYZ3</accession>
<dbReference type="OrthoDB" id="2190652at2759"/>
<feature type="signal peptide" evidence="6">
    <location>
        <begin position="1"/>
        <end position="19"/>
    </location>
</feature>
<protein>
    <submittedName>
        <fullName evidence="7">Gp5_1 protein</fullName>
    </submittedName>
    <submittedName>
        <fullName evidence="9">Slit homolog 1 protein</fullName>
    </submittedName>
</protein>
<keyword evidence="5" id="KW-0812">Transmembrane</keyword>
<evidence type="ECO:0000256" key="1">
    <source>
        <dbReference type="ARBA" id="ARBA00022614"/>
    </source>
</evidence>
<dbReference type="RefSeq" id="XP_011304385.1">
    <property type="nucleotide sequence ID" value="XM_011306083.1"/>
</dbReference>
<evidence type="ECO:0000256" key="3">
    <source>
        <dbReference type="ARBA" id="ARBA00022737"/>
    </source>
</evidence>
<dbReference type="InterPro" id="IPR003591">
    <property type="entry name" value="Leu-rich_rpt_typical-subtyp"/>
</dbReference>
<dbReference type="InterPro" id="IPR001611">
    <property type="entry name" value="Leu-rich_rpt"/>
</dbReference>
<dbReference type="InterPro" id="IPR050333">
    <property type="entry name" value="SLRP"/>
</dbReference>
<dbReference type="SMART" id="SM00369">
    <property type="entry name" value="LRR_TYP"/>
    <property type="match status" value="11"/>
</dbReference>
<organism evidence="7">
    <name type="scientific">Fopius arisanus</name>
    <dbReference type="NCBI Taxonomy" id="64838"/>
    <lineage>
        <taxon>Eukaryota</taxon>
        <taxon>Metazoa</taxon>
        <taxon>Ecdysozoa</taxon>
        <taxon>Arthropoda</taxon>
        <taxon>Hexapoda</taxon>
        <taxon>Insecta</taxon>
        <taxon>Pterygota</taxon>
        <taxon>Neoptera</taxon>
        <taxon>Endopterygota</taxon>
        <taxon>Hymenoptera</taxon>
        <taxon>Apocrita</taxon>
        <taxon>Ichneumonoidea</taxon>
        <taxon>Braconidae</taxon>
        <taxon>Opiinae</taxon>
        <taxon>Fopius</taxon>
    </lineage>
</organism>
<dbReference type="Pfam" id="PF13855">
    <property type="entry name" value="LRR_8"/>
    <property type="match status" value="3"/>
</dbReference>
<dbReference type="PANTHER" id="PTHR45712:SF22">
    <property type="entry name" value="INSULIN-LIKE GROWTH FACTOR-BINDING PROTEIN COMPLEX ACID LABILE SUBUNIT"/>
    <property type="match status" value="1"/>
</dbReference>
<dbReference type="Proteomes" id="UP000694866">
    <property type="component" value="Unplaced"/>
</dbReference>
<keyword evidence="5" id="KW-1133">Transmembrane helix</keyword>
<feature type="transmembrane region" description="Helical" evidence="5">
    <location>
        <begin position="433"/>
        <end position="456"/>
    </location>
</feature>
<evidence type="ECO:0000256" key="2">
    <source>
        <dbReference type="ARBA" id="ARBA00022729"/>
    </source>
</evidence>
<accession>A0A9R1T7V1</accession>